<evidence type="ECO:0000259" key="1">
    <source>
        <dbReference type="SMART" id="SM00849"/>
    </source>
</evidence>
<dbReference type="PANTHER" id="PTHR13754:SF13">
    <property type="entry name" value="METALLO-BETA-LACTAMASE SUPERFAMILY PROTEIN (AFU_ORTHOLOGUE AFUA_3G07630)"/>
    <property type="match status" value="1"/>
</dbReference>
<organism evidence="2 3">
    <name type="scientific">Desulfoprunum benzoelyticum</name>
    <dbReference type="NCBI Taxonomy" id="1506996"/>
    <lineage>
        <taxon>Bacteria</taxon>
        <taxon>Pseudomonadati</taxon>
        <taxon>Thermodesulfobacteriota</taxon>
        <taxon>Desulfobulbia</taxon>
        <taxon>Desulfobulbales</taxon>
        <taxon>Desulfobulbaceae</taxon>
        <taxon>Desulfoprunum</taxon>
    </lineage>
</organism>
<dbReference type="Pfam" id="PF00753">
    <property type="entry name" value="Lactamase_B"/>
    <property type="match status" value="1"/>
</dbReference>
<evidence type="ECO:0000313" key="2">
    <source>
        <dbReference type="EMBL" id="MBB5347743.1"/>
    </source>
</evidence>
<feature type="domain" description="Metallo-beta-lactamase" evidence="1">
    <location>
        <begin position="24"/>
        <end position="249"/>
    </location>
</feature>
<gene>
    <name evidence="2" type="ORF">HNQ81_001467</name>
</gene>
<protein>
    <submittedName>
        <fullName evidence="2">7, 8-dihydropterin-6-yl-methyl-4-(Beta-D-ribofuranosyl)aminobenzene 5'-phosphate synthase</fullName>
        <ecNumber evidence="2">2.5.1.105</ecNumber>
    </submittedName>
</protein>
<proteinExistence type="predicted"/>
<dbReference type="GO" id="GO:0102041">
    <property type="term" value="F:7,8-dihydropterin-6-yl-methyl-4-(beta-D-ribofuranosyl)aminobenzene 5'-phosphate synthase"/>
    <property type="evidence" value="ECO:0007669"/>
    <property type="project" value="UniProtKB-EC"/>
</dbReference>
<dbReference type="EC" id="2.5.1.105" evidence="2"/>
<dbReference type="InterPro" id="IPR041712">
    <property type="entry name" value="DHPS-like_MBL-fold"/>
</dbReference>
<dbReference type="AlphaFoldDB" id="A0A840USN1"/>
<dbReference type="PANTHER" id="PTHR13754">
    <property type="entry name" value="METALLO-BETA-LACTAMASE SUPERFAMILY PROTEIN"/>
    <property type="match status" value="1"/>
</dbReference>
<keyword evidence="2" id="KW-0808">Transferase</keyword>
<dbReference type="InterPro" id="IPR001279">
    <property type="entry name" value="Metallo-B-lactamas"/>
</dbReference>
<keyword evidence="3" id="KW-1185">Reference proteome</keyword>
<dbReference type="SUPFAM" id="SSF56281">
    <property type="entry name" value="Metallo-hydrolase/oxidoreductase"/>
    <property type="match status" value="1"/>
</dbReference>
<sequence length="278" mass="30074">MTTAPTRITILIDNQAVAGCKAEHGFSLWLETGGRRILFDTGQGEAFLGNAETLGIDPGLADTIVLSHGHYDHSGGLPQILRRARKADLYCHPAIVSSRYSIRNGTPRDLRMPSASLIALHRLPLERLHWMQRPHSLTGTIGLSGPIPRVSGFEDTGGPFFLDRQGQRPDPIDDDLALWVRTESGLIVVVGCAHAGLVNTLLHARQCNDDLPIRAVIGGFHLLNAASRRLEQTIAALRELSPERIIPCHCTGGVAVTALHHAFGDRVLPGAAGARYIL</sequence>
<dbReference type="Gene3D" id="3.60.15.10">
    <property type="entry name" value="Ribonuclease Z/Hydroxyacylglutathione hydrolase-like"/>
    <property type="match status" value="1"/>
</dbReference>
<dbReference type="CDD" id="cd07713">
    <property type="entry name" value="DHPS-like_MBL-fold"/>
    <property type="match status" value="1"/>
</dbReference>
<dbReference type="EMBL" id="JACHEO010000006">
    <property type="protein sequence ID" value="MBB5347743.1"/>
    <property type="molecule type" value="Genomic_DNA"/>
</dbReference>
<evidence type="ECO:0000313" key="3">
    <source>
        <dbReference type="Proteomes" id="UP000539642"/>
    </source>
</evidence>
<dbReference type="SMART" id="SM00849">
    <property type="entry name" value="Lactamase_B"/>
    <property type="match status" value="1"/>
</dbReference>
<dbReference type="InterPro" id="IPR052926">
    <property type="entry name" value="Metallo-beta-lactamase_dom"/>
</dbReference>
<accession>A0A840USN1</accession>
<dbReference type="Proteomes" id="UP000539642">
    <property type="component" value="Unassembled WGS sequence"/>
</dbReference>
<reference evidence="2 3" key="1">
    <citation type="submission" date="2020-08" db="EMBL/GenBank/DDBJ databases">
        <title>Genomic Encyclopedia of Type Strains, Phase IV (KMG-IV): sequencing the most valuable type-strain genomes for metagenomic binning, comparative biology and taxonomic classification.</title>
        <authorList>
            <person name="Goeker M."/>
        </authorList>
    </citation>
    <scope>NUCLEOTIDE SEQUENCE [LARGE SCALE GENOMIC DNA]</scope>
    <source>
        <strain evidence="2 3">DSM 28570</strain>
    </source>
</reference>
<dbReference type="InterPro" id="IPR036866">
    <property type="entry name" value="RibonucZ/Hydroxyglut_hydro"/>
</dbReference>
<comment type="caution">
    <text evidence="2">The sequence shown here is derived from an EMBL/GenBank/DDBJ whole genome shotgun (WGS) entry which is preliminary data.</text>
</comment>
<name>A0A840USN1_9BACT</name>
<dbReference type="RefSeq" id="WP_183349770.1">
    <property type="nucleotide sequence ID" value="NZ_JACHEO010000006.1"/>
</dbReference>